<dbReference type="Proteomes" id="UP000008909">
    <property type="component" value="Unassembled WGS sequence"/>
</dbReference>
<dbReference type="GO" id="GO:0008270">
    <property type="term" value="F:zinc ion binding"/>
    <property type="evidence" value="ECO:0007669"/>
    <property type="project" value="UniProtKB-KW"/>
</dbReference>
<name>G7YB34_CLOSI</name>
<proteinExistence type="predicted"/>
<keyword evidence="1" id="KW-0863">Zinc-finger</keyword>
<evidence type="ECO:0000256" key="1">
    <source>
        <dbReference type="PROSITE-ProRule" id="PRU00042"/>
    </source>
</evidence>
<evidence type="ECO:0000313" key="3">
    <source>
        <dbReference type="EMBL" id="GAA50168.1"/>
    </source>
</evidence>
<dbReference type="InterPro" id="IPR013087">
    <property type="entry name" value="Znf_C2H2_type"/>
</dbReference>
<keyword evidence="4" id="KW-1185">Reference proteome</keyword>
<dbReference type="SMART" id="SM00355">
    <property type="entry name" value="ZnF_C2H2"/>
    <property type="match status" value="2"/>
</dbReference>
<dbReference type="Gene3D" id="3.30.160.60">
    <property type="entry name" value="Classic Zinc Finger"/>
    <property type="match status" value="1"/>
</dbReference>
<dbReference type="PROSITE" id="PS50157">
    <property type="entry name" value="ZINC_FINGER_C2H2_2"/>
    <property type="match status" value="2"/>
</dbReference>
<evidence type="ECO:0000259" key="2">
    <source>
        <dbReference type="PROSITE" id="PS50157"/>
    </source>
</evidence>
<sequence>MRKRILQDKNRLTTNNYQKFKRRSYGMGLLQKDSTMTAYWIKPMPSWRLQTLPKCGISTDNTTKLSGCLDRSRIHYFRKCWKSPNSTVRIERIASQSETAYYGTRTPSAMDIQTNLKDFSSNDNPLGWDECFRFHEAVAVKTQPNFVSFNDISHSHLTFSSVILSISWIYSNFCVYWFSAIPSFQDDAPSALAVTGGESNLVACTVTMVPLTLQYATTPFSGYRIQGKVIIFNDSQVTAEQNPYKEWYYGTDTILKSWRLVQNTKGEDAACGPRRKPTTAHLTANMNEKISYSLLVGQLPWTTRTTTLLVWTADAPISCHANRQRDLRLQVGISFDDNHMCLFFTFTPHRTSHTFRQVQVKVYFCRAMKVKMNQVFVFFYEQQWFSRQYGKVNFNNVEYESSGASAPVPTSTQERIVGLTCEECGRCCKSKAGLVAHRQVHVRESVGTNVVAQSACANCSRLFPMKISLSQHHRQAHFIQHNADQLRRVNKFRVRWSQQESQSLVCLANNLYPSCDTQTVLFARLEQYFPGRSAISIKTRLRVLNWQAQRDESSSGKPDQTIGQIAAYSSEADDYSVWFKQNVGCAVSLLESHADSSLASVDLLAFARGLQSGVMTLGQLAHRAPTNRQQIRRANCAAIHTLYHQRRKDAASAVLDACWSDPYKGVDNRSSHAVLPSDWSLIEPTAGEEVGRTIRFIGRFVPRSGQAHAQGTPPVHCQRARWIVQLTFIIREFSAAAVLCSLVPEVQIRLHRTNGDRSPVHEIAVAIFLDPEVHCNRNVRQLSPLLFITAMDKFLGLSMPQQVYRLHDTLMHGFVFADDWVLCAKSQACLKGKLEAAAVDLEGADMMINSRKSKAAVLCGDRKHRATAVSVEPFCFAEELITSLGPKDTVAYLGIFFTFSSCLDCCMR</sequence>
<keyword evidence="1" id="KW-0479">Metal-binding</keyword>
<protein>
    <submittedName>
        <fullName evidence="3">Polyprotein</fullName>
    </submittedName>
</protein>
<gene>
    <name evidence="3" type="ORF">CLF_104150</name>
</gene>
<accession>G7YB34</accession>
<keyword evidence="1" id="KW-0862">Zinc</keyword>
<evidence type="ECO:0000313" key="4">
    <source>
        <dbReference type="Proteomes" id="UP000008909"/>
    </source>
</evidence>
<dbReference type="AlphaFoldDB" id="G7YB34"/>
<reference evidence="3" key="1">
    <citation type="journal article" date="2011" name="Genome Biol.">
        <title>The draft genome of the carcinogenic human liver fluke Clonorchis sinensis.</title>
        <authorList>
            <person name="Wang X."/>
            <person name="Chen W."/>
            <person name="Huang Y."/>
            <person name="Sun J."/>
            <person name="Men J."/>
            <person name="Liu H."/>
            <person name="Luo F."/>
            <person name="Guo L."/>
            <person name="Lv X."/>
            <person name="Deng C."/>
            <person name="Zhou C."/>
            <person name="Fan Y."/>
            <person name="Li X."/>
            <person name="Huang L."/>
            <person name="Hu Y."/>
            <person name="Liang C."/>
            <person name="Hu X."/>
            <person name="Xu J."/>
            <person name="Yu X."/>
        </authorList>
    </citation>
    <scope>NUCLEOTIDE SEQUENCE [LARGE SCALE GENOMIC DNA]</scope>
    <source>
        <strain evidence="3">Henan</strain>
    </source>
</reference>
<dbReference type="PROSITE" id="PS00028">
    <property type="entry name" value="ZINC_FINGER_C2H2_1"/>
    <property type="match status" value="2"/>
</dbReference>
<organism evidence="3 4">
    <name type="scientific">Clonorchis sinensis</name>
    <name type="common">Chinese liver fluke</name>
    <dbReference type="NCBI Taxonomy" id="79923"/>
    <lineage>
        <taxon>Eukaryota</taxon>
        <taxon>Metazoa</taxon>
        <taxon>Spiralia</taxon>
        <taxon>Lophotrochozoa</taxon>
        <taxon>Platyhelminthes</taxon>
        <taxon>Trematoda</taxon>
        <taxon>Digenea</taxon>
        <taxon>Opisthorchiida</taxon>
        <taxon>Opisthorchiata</taxon>
        <taxon>Opisthorchiidae</taxon>
        <taxon>Clonorchis</taxon>
    </lineage>
</organism>
<reference key="2">
    <citation type="submission" date="2011-10" db="EMBL/GenBank/DDBJ databases">
        <title>The genome and transcriptome sequence of Clonorchis sinensis provide insights into the carcinogenic liver fluke.</title>
        <authorList>
            <person name="Wang X."/>
            <person name="Huang Y."/>
            <person name="Chen W."/>
            <person name="Liu H."/>
            <person name="Guo L."/>
            <person name="Chen Y."/>
            <person name="Luo F."/>
            <person name="Zhou W."/>
            <person name="Sun J."/>
            <person name="Mao Q."/>
            <person name="Liang P."/>
            <person name="Zhou C."/>
            <person name="Tian Y."/>
            <person name="Men J."/>
            <person name="Lv X."/>
            <person name="Huang L."/>
            <person name="Zhou J."/>
            <person name="Hu Y."/>
            <person name="Li R."/>
            <person name="Zhang F."/>
            <person name="Lei H."/>
            <person name="Li X."/>
            <person name="Hu X."/>
            <person name="Liang C."/>
            <person name="Xu J."/>
            <person name="Wu Z."/>
            <person name="Yu X."/>
        </authorList>
    </citation>
    <scope>NUCLEOTIDE SEQUENCE</scope>
    <source>
        <strain>Henan</strain>
    </source>
</reference>
<feature type="domain" description="C2H2-type" evidence="2">
    <location>
        <begin position="454"/>
        <end position="477"/>
    </location>
</feature>
<feature type="domain" description="C2H2-type" evidence="2">
    <location>
        <begin position="419"/>
        <end position="446"/>
    </location>
</feature>
<dbReference type="EMBL" id="DF143019">
    <property type="protein sequence ID" value="GAA50168.1"/>
    <property type="molecule type" value="Genomic_DNA"/>
</dbReference>